<keyword evidence="8 10" id="KW-0687">Ribonucleoprotein</keyword>
<evidence type="ECO:0000256" key="4">
    <source>
        <dbReference type="ARBA" id="ARBA00022801"/>
    </source>
</evidence>
<organism evidence="12 13">
    <name type="scientific">Candidatus Kinetoplastidibacterium kentomonadis</name>
    <dbReference type="NCBI Taxonomy" id="1576550"/>
    <lineage>
        <taxon>Bacteria</taxon>
        <taxon>Pseudomonadati</taxon>
        <taxon>Pseudomonadota</taxon>
        <taxon>Betaproteobacteria</taxon>
        <taxon>Candidatus Kinetoplastidibacterium</taxon>
    </lineage>
</organism>
<dbReference type="InterPro" id="IPR027417">
    <property type="entry name" value="P-loop_NTPase"/>
</dbReference>
<dbReference type="SUPFAM" id="SSF47446">
    <property type="entry name" value="Signal peptide-binding domain"/>
    <property type="match status" value="1"/>
</dbReference>
<sequence length="464" mass="52307">MNNLTQRLSNIIKKLKGEARLTEKNTEEILREIRKALLEADVALSVVKELIFRIKEKSLGSSVLDSLTPGQTMVGLVYKELSDIIGNDLGDYSNEISLTTIPPAVILICGMQGSGKTTTTAKLANWLIKGKHLKNGKNTGKKKVLLTSVDIYRPAAIEQLKILANKVGADFFSISENYDPEKITQEALDYAKKYYYDVLIVDTAGRISIDEYMMNEIYHIYNILKPVETLFILDSMQGQDAIISAKNFLKFLPITGIILTKMDGDARGGASLSVRHVIGKPIKFIGNSEKIDGLEIFYPDRIAKRILGMGDIISIFEETKERIDKIQAKKLIDKINSGTKFNFNDFNDYILQTKKLGNINTILDKLPLNIKNMLPVSENMDTNNHLSKIQAIIFSMTPYERENPDILKSSRKKRIAKGAGVNVQDINKLISQFKNVQEIMKKFHKGNFNKILKNMPFNIKDLLK</sequence>
<comment type="function">
    <text evidence="10">Involved in targeting and insertion of nascent membrane proteins into the cytoplasmic membrane. Binds to the hydrophobic signal sequence of the ribosome-nascent chain (RNC) as it emerges from the ribosomes. The SRP-RNC complex is then targeted to the cytoplasmic membrane where it interacts with the SRP receptor FtsY. Interaction with FtsY leads to the transfer of the RNC complex to the Sec translocase for insertion into the membrane, the hydrolysis of GTP by both Ffh and FtsY, and the dissociation of the SRP-FtsY complex into the individual components.</text>
</comment>
<evidence type="ECO:0000256" key="8">
    <source>
        <dbReference type="ARBA" id="ARBA00023274"/>
    </source>
</evidence>
<evidence type="ECO:0000259" key="11">
    <source>
        <dbReference type="PROSITE" id="PS00300"/>
    </source>
</evidence>
<proteinExistence type="inferred from homology"/>
<dbReference type="Proteomes" id="UP000266796">
    <property type="component" value="Chromosome"/>
</dbReference>
<dbReference type="OrthoDB" id="9804720at2"/>
<evidence type="ECO:0000256" key="2">
    <source>
        <dbReference type="ARBA" id="ARBA00022490"/>
    </source>
</evidence>
<evidence type="ECO:0000256" key="7">
    <source>
        <dbReference type="ARBA" id="ARBA00023135"/>
    </source>
</evidence>
<keyword evidence="2 10" id="KW-0963">Cytoplasm</keyword>
<comment type="similarity">
    <text evidence="1 10">Belongs to the GTP-binding SRP family. SRP54 subfamily.</text>
</comment>
<name>A0A3Q8EXY8_9PROT</name>
<evidence type="ECO:0000313" key="12">
    <source>
        <dbReference type="EMBL" id="AWD32223.1"/>
    </source>
</evidence>
<keyword evidence="7 10" id="KW-0733">Signal recognition particle</keyword>
<dbReference type="NCBIfam" id="TIGR00959">
    <property type="entry name" value="ffh"/>
    <property type="match status" value="1"/>
</dbReference>
<dbReference type="Pfam" id="PF02978">
    <property type="entry name" value="SRP_SPB"/>
    <property type="match status" value="1"/>
</dbReference>
<dbReference type="SMART" id="SM00382">
    <property type="entry name" value="AAA"/>
    <property type="match status" value="1"/>
</dbReference>
<dbReference type="EC" id="3.6.5.4" evidence="10"/>
<feature type="binding site" evidence="10">
    <location>
        <begin position="202"/>
        <end position="206"/>
    </location>
    <ligand>
        <name>GTP</name>
        <dbReference type="ChEBI" id="CHEBI:37565"/>
    </ligand>
</feature>
<comment type="subcellular location">
    <subcellularLocation>
        <location evidence="10">Cytoplasm</location>
    </subcellularLocation>
    <text evidence="10">The SRP-RNC complex is targeted to the cytoplasmic membrane.</text>
</comment>
<protein>
    <recommendedName>
        <fullName evidence="10">Signal recognition particle protein</fullName>
        <ecNumber evidence="10">3.6.5.4</ecNumber>
    </recommendedName>
    <alternativeName>
        <fullName evidence="10">Fifty-four homolog</fullName>
    </alternativeName>
</protein>
<evidence type="ECO:0000313" key="13">
    <source>
        <dbReference type="Proteomes" id="UP000266796"/>
    </source>
</evidence>
<dbReference type="KEGG" id="kso:CKSOR_00081"/>
<evidence type="ECO:0000256" key="10">
    <source>
        <dbReference type="HAMAP-Rule" id="MF_00306"/>
    </source>
</evidence>
<dbReference type="Gene3D" id="1.20.120.140">
    <property type="entry name" value="Signal recognition particle SRP54, nucleotide-binding domain"/>
    <property type="match status" value="1"/>
</dbReference>
<dbReference type="InterPro" id="IPR042101">
    <property type="entry name" value="SRP54_N_sf"/>
</dbReference>
<dbReference type="EMBL" id="CP025628">
    <property type="protein sequence ID" value="AWD32223.1"/>
    <property type="molecule type" value="Genomic_DNA"/>
</dbReference>
<keyword evidence="3 10" id="KW-0547">Nucleotide-binding</keyword>
<comment type="subunit">
    <text evidence="10">Part of the signal recognition particle protein translocation system, which is composed of SRP and FtsY. SRP is a ribonucleoprotein composed of Ffh and a 4.5S RNA molecule.</text>
</comment>
<dbReference type="GO" id="GO:0003924">
    <property type="term" value="F:GTPase activity"/>
    <property type="evidence" value="ECO:0007669"/>
    <property type="project" value="UniProtKB-UniRule"/>
</dbReference>
<comment type="domain">
    <text evidence="10">Composed of three domains: the N-terminal N domain, which is responsible for interactions with the ribosome, the central G domain, which binds GTP, and the C-terminal M domain, which binds the RNA and the signal sequence of the RNC.</text>
</comment>
<dbReference type="InterPro" id="IPR004780">
    <property type="entry name" value="SRP"/>
</dbReference>
<dbReference type="SMART" id="SM00963">
    <property type="entry name" value="SRP54_N"/>
    <property type="match status" value="1"/>
</dbReference>
<dbReference type="PANTHER" id="PTHR11564">
    <property type="entry name" value="SIGNAL RECOGNITION PARTICLE 54K PROTEIN SRP54"/>
    <property type="match status" value="1"/>
</dbReference>
<comment type="catalytic activity">
    <reaction evidence="9 10">
        <text>GTP + H2O = GDP + phosphate + H(+)</text>
        <dbReference type="Rhea" id="RHEA:19669"/>
        <dbReference type="ChEBI" id="CHEBI:15377"/>
        <dbReference type="ChEBI" id="CHEBI:15378"/>
        <dbReference type="ChEBI" id="CHEBI:37565"/>
        <dbReference type="ChEBI" id="CHEBI:43474"/>
        <dbReference type="ChEBI" id="CHEBI:58189"/>
        <dbReference type="EC" id="3.6.5.4"/>
    </reaction>
</comment>
<evidence type="ECO:0000256" key="1">
    <source>
        <dbReference type="ARBA" id="ARBA00005450"/>
    </source>
</evidence>
<dbReference type="InterPro" id="IPR000897">
    <property type="entry name" value="SRP54_GTPase_dom"/>
</dbReference>
<evidence type="ECO:0000256" key="3">
    <source>
        <dbReference type="ARBA" id="ARBA00022741"/>
    </source>
</evidence>
<feature type="binding site" evidence="10">
    <location>
        <begin position="110"/>
        <end position="117"/>
    </location>
    <ligand>
        <name>GTP</name>
        <dbReference type="ChEBI" id="CHEBI:37565"/>
    </ligand>
</feature>
<evidence type="ECO:0000256" key="9">
    <source>
        <dbReference type="ARBA" id="ARBA00048027"/>
    </source>
</evidence>
<dbReference type="CDD" id="cd18539">
    <property type="entry name" value="SRP_G"/>
    <property type="match status" value="1"/>
</dbReference>
<feature type="domain" description="SRP54-type proteins GTP-binding" evidence="11">
    <location>
        <begin position="281"/>
        <end position="294"/>
    </location>
</feature>
<dbReference type="Pfam" id="PF00448">
    <property type="entry name" value="SRP54"/>
    <property type="match status" value="1"/>
</dbReference>
<evidence type="ECO:0000256" key="6">
    <source>
        <dbReference type="ARBA" id="ARBA00023134"/>
    </source>
</evidence>
<dbReference type="InterPro" id="IPR036225">
    <property type="entry name" value="SRP/SRP_N"/>
</dbReference>
<reference evidence="12 13" key="1">
    <citation type="journal article" date="2018" name="Parasitology">
        <title>The reduced genome of Candidatus Kinetoplastibacterium sorsogonicusi, the endosymbiont of Kentomonas sorsogonicus (Trypanosomatidae): loss of the haem-synthesis pathway.</title>
        <authorList>
            <person name="Silva F.M."/>
            <person name="Kostygov A.Y."/>
            <person name="Spodareva V.V."/>
            <person name="Butenko A."/>
            <person name="Tossou R."/>
            <person name="Lukes J."/>
            <person name="Yurchenko V."/>
            <person name="Alves J.M.P."/>
        </authorList>
    </citation>
    <scope>NUCLEOTIDE SEQUENCE [LARGE SCALE GENOMIC DNA]</scope>
    <source>
        <strain evidence="12 13">MF-08</strain>
    </source>
</reference>
<dbReference type="SUPFAM" id="SSF47364">
    <property type="entry name" value="Domain of the SRP/SRP receptor G-proteins"/>
    <property type="match status" value="1"/>
</dbReference>
<keyword evidence="13" id="KW-1185">Reference proteome</keyword>
<dbReference type="InterPro" id="IPR004125">
    <property type="entry name" value="Signal_recog_particle_SRP54_M"/>
</dbReference>
<keyword evidence="5 10" id="KW-0694">RNA-binding</keyword>
<accession>A0A3Q8EXY8</accession>
<gene>
    <name evidence="10 12" type="primary">ffh</name>
    <name evidence="12" type="ORF">CKSOR_00081</name>
</gene>
<feature type="binding site" evidence="10">
    <location>
        <begin position="260"/>
        <end position="263"/>
    </location>
    <ligand>
        <name>GTP</name>
        <dbReference type="ChEBI" id="CHEBI:37565"/>
    </ligand>
</feature>
<keyword evidence="4 10" id="KW-0378">Hydrolase</keyword>
<dbReference type="Pfam" id="PF02881">
    <property type="entry name" value="SRP54_N"/>
    <property type="match status" value="1"/>
</dbReference>
<dbReference type="SMART" id="SM00962">
    <property type="entry name" value="SRP54"/>
    <property type="match status" value="1"/>
</dbReference>
<keyword evidence="6 10" id="KW-0342">GTP-binding</keyword>
<dbReference type="PROSITE" id="PS00300">
    <property type="entry name" value="SRP54"/>
    <property type="match status" value="1"/>
</dbReference>
<dbReference type="SUPFAM" id="SSF52540">
    <property type="entry name" value="P-loop containing nucleoside triphosphate hydrolases"/>
    <property type="match status" value="1"/>
</dbReference>
<dbReference type="Gene3D" id="1.10.260.30">
    <property type="entry name" value="Signal recognition particle, SRP54 subunit, M-domain"/>
    <property type="match status" value="1"/>
</dbReference>
<dbReference type="RefSeq" id="WP_108673647.1">
    <property type="nucleotide sequence ID" value="NZ_CP025628.1"/>
</dbReference>
<dbReference type="GO" id="GO:0048500">
    <property type="term" value="C:signal recognition particle"/>
    <property type="evidence" value="ECO:0007669"/>
    <property type="project" value="UniProtKB-UniRule"/>
</dbReference>
<dbReference type="InterPro" id="IPR003593">
    <property type="entry name" value="AAA+_ATPase"/>
</dbReference>
<evidence type="ECO:0000256" key="5">
    <source>
        <dbReference type="ARBA" id="ARBA00022884"/>
    </source>
</evidence>
<dbReference type="InterPro" id="IPR013822">
    <property type="entry name" value="Signal_recog_particl_SRP54_hlx"/>
</dbReference>
<dbReference type="InterPro" id="IPR022941">
    <property type="entry name" value="SRP54"/>
</dbReference>
<dbReference type="Gene3D" id="3.40.50.300">
    <property type="entry name" value="P-loop containing nucleotide triphosphate hydrolases"/>
    <property type="match status" value="1"/>
</dbReference>
<dbReference type="AlphaFoldDB" id="A0A3Q8EXY8"/>
<dbReference type="InterPro" id="IPR036891">
    <property type="entry name" value="Signal_recog_part_SRP54_M_sf"/>
</dbReference>
<dbReference type="PANTHER" id="PTHR11564:SF5">
    <property type="entry name" value="SIGNAL RECOGNITION PARTICLE SUBUNIT SRP54"/>
    <property type="match status" value="1"/>
</dbReference>
<dbReference type="GO" id="GO:0005525">
    <property type="term" value="F:GTP binding"/>
    <property type="evidence" value="ECO:0007669"/>
    <property type="project" value="UniProtKB-UniRule"/>
</dbReference>
<dbReference type="GO" id="GO:0008312">
    <property type="term" value="F:7S RNA binding"/>
    <property type="evidence" value="ECO:0007669"/>
    <property type="project" value="InterPro"/>
</dbReference>
<dbReference type="HAMAP" id="MF_00306">
    <property type="entry name" value="SRP54"/>
    <property type="match status" value="1"/>
</dbReference>
<dbReference type="GO" id="GO:0006614">
    <property type="term" value="P:SRP-dependent cotranslational protein targeting to membrane"/>
    <property type="evidence" value="ECO:0007669"/>
    <property type="project" value="InterPro"/>
</dbReference>